<dbReference type="InterPro" id="IPR032710">
    <property type="entry name" value="NTF2-like_dom_sf"/>
</dbReference>
<evidence type="ECO:0008006" key="3">
    <source>
        <dbReference type="Google" id="ProtNLM"/>
    </source>
</evidence>
<organism evidence="1 2">
    <name type="scientific">Legionella nautarum</name>
    <dbReference type="NCBI Taxonomy" id="45070"/>
    <lineage>
        <taxon>Bacteria</taxon>
        <taxon>Pseudomonadati</taxon>
        <taxon>Pseudomonadota</taxon>
        <taxon>Gammaproteobacteria</taxon>
        <taxon>Legionellales</taxon>
        <taxon>Legionellaceae</taxon>
        <taxon>Legionella</taxon>
    </lineage>
</organism>
<reference evidence="1 2" key="1">
    <citation type="submission" date="2015-11" db="EMBL/GenBank/DDBJ databases">
        <title>Genomic analysis of 38 Legionella species identifies large and diverse effector repertoires.</title>
        <authorList>
            <person name="Burstein D."/>
            <person name="Amaro F."/>
            <person name="Zusman T."/>
            <person name="Lifshitz Z."/>
            <person name="Cohen O."/>
            <person name="Gilbert J.A."/>
            <person name="Pupko T."/>
            <person name="Shuman H.A."/>
            <person name="Segal G."/>
        </authorList>
    </citation>
    <scope>NUCLEOTIDE SEQUENCE [LARGE SCALE GENOMIC DNA]</scope>
    <source>
        <strain evidence="1 2">ATCC 49506</strain>
    </source>
</reference>
<name>A0A0W0WWV4_9GAMM</name>
<keyword evidence="2" id="KW-1185">Reference proteome</keyword>
<dbReference type="RefSeq" id="WP_058504754.1">
    <property type="nucleotide sequence ID" value="NZ_CAAAIF010000002.1"/>
</dbReference>
<gene>
    <name evidence="1" type="ORF">Lnau_1780</name>
</gene>
<dbReference type="AlphaFoldDB" id="A0A0W0WWV4"/>
<evidence type="ECO:0000313" key="2">
    <source>
        <dbReference type="Proteomes" id="UP000054725"/>
    </source>
</evidence>
<proteinExistence type="predicted"/>
<evidence type="ECO:0000313" key="1">
    <source>
        <dbReference type="EMBL" id="KTD36796.1"/>
    </source>
</evidence>
<protein>
    <recommendedName>
        <fullName evidence="3">SnoaL-like domain protein</fullName>
    </recommendedName>
</protein>
<dbReference type="Gene3D" id="3.10.450.50">
    <property type="match status" value="1"/>
</dbReference>
<sequence length="127" mass="14498">MIVHVNFELAEKSNSILDAYFKAVTSHNINNIISVFDPDAELITEKKTYKGQKSIAKYYTENIISLASFYPEPGERHFTASGQNIAVEIKLHANSKVRCVGDFFTFNDKHITKLHVYSRQIESIQTE</sequence>
<accession>A0A0W0WWV4</accession>
<dbReference type="Proteomes" id="UP000054725">
    <property type="component" value="Unassembled WGS sequence"/>
</dbReference>
<comment type="caution">
    <text evidence="1">The sequence shown here is derived from an EMBL/GenBank/DDBJ whole genome shotgun (WGS) entry which is preliminary data.</text>
</comment>
<dbReference type="EMBL" id="LNYO01000013">
    <property type="protein sequence ID" value="KTD36796.1"/>
    <property type="molecule type" value="Genomic_DNA"/>
</dbReference>
<dbReference type="SUPFAM" id="SSF54427">
    <property type="entry name" value="NTF2-like"/>
    <property type="match status" value="1"/>
</dbReference>
<dbReference type="PATRIC" id="fig|45070.6.peg.1868"/>